<dbReference type="PANTHER" id="PTHR22776">
    <property type="entry name" value="MARVEL-CONTAINING POTENTIAL LIPID RAFT-ASSOCIATED PROTEIN"/>
    <property type="match status" value="1"/>
</dbReference>
<keyword evidence="4 5" id="KW-0472">Membrane</keyword>
<dbReference type="InterPro" id="IPR050578">
    <property type="entry name" value="MARVEL-CKLF_proteins"/>
</dbReference>
<evidence type="ECO:0000256" key="1">
    <source>
        <dbReference type="ARBA" id="ARBA00004141"/>
    </source>
</evidence>
<feature type="transmembrane region" description="Helical" evidence="6">
    <location>
        <begin position="136"/>
        <end position="154"/>
    </location>
</feature>
<evidence type="ECO:0000259" key="7">
    <source>
        <dbReference type="PROSITE" id="PS51225"/>
    </source>
</evidence>
<feature type="transmembrane region" description="Helical" evidence="6">
    <location>
        <begin position="42"/>
        <end position="64"/>
    </location>
</feature>
<dbReference type="Pfam" id="PF01284">
    <property type="entry name" value="MARVEL"/>
    <property type="match status" value="1"/>
</dbReference>
<evidence type="ECO:0000313" key="9">
    <source>
        <dbReference type="RefSeq" id="XP_014665856.1"/>
    </source>
</evidence>
<evidence type="ECO:0000256" key="5">
    <source>
        <dbReference type="PROSITE-ProRule" id="PRU00581"/>
    </source>
</evidence>
<evidence type="ECO:0000313" key="8">
    <source>
        <dbReference type="Proteomes" id="UP000695022"/>
    </source>
</evidence>
<dbReference type="Proteomes" id="UP000695022">
    <property type="component" value="Unplaced"/>
</dbReference>
<keyword evidence="8" id="KW-1185">Reference proteome</keyword>
<name>A0ABM1E0Y5_PRICU</name>
<proteinExistence type="predicted"/>
<evidence type="ECO:0000256" key="2">
    <source>
        <dbReference type="ARBA" id="ARBA00022692"/>
    </source>
</evidence>
<feature type="transmembrane region" description="Helical" evidence="6">
    <location>
        <begin position="104"/>
        <end position="124"/>
    </location>
</feature>
<organism evidence="8 9">
    <name type="scientific">Priapulus caudatus</name>
    <name type="common">Priapulid worm</name>
    <dbReference type="NCBI Taxonomy" id="37621"/>
    <lineage>
        <taxon>Eukaryota</taxon>
        <taxon>Metazoa</taxon>
        <taxon>Ecdysozoa</taxon>
        <taxon>Scalidophora</taxon>
        <taxon>Priapulida</taxon>
        <taxon>Priapulimorpha</taxon>
        <taxon>Priapulimorphida</taxon>
        <taxon>Priapulidae</taxon>
        <taxon>Priapulus</taxon>
    </lineage>
</organism>
<evidence type="ECO:0000256" key="3">
    <source>
        <dbReference type="ARBA" id="ARBA00022989"/>
    </source>
</evidence>
<dbReference type="GeneID" id="106807878"/>
<dbReference type="PROSITE" id="PS51225">
    <property type="entry name" value="MARVEL"/>
    <property type="match status" value="1"/>
</dbReference>
<evidence type="ECO:0000256" key="4">
    <source>
        <dbReference type="ARBA" id="ARBA00023136"/>
    </source>
</evidence>
<feature type="transmembrane region" description="Helical" evidence="6">
    <location>
        <begin position="70"/>
        <end position="92"/>
    </location>
</feature>
<accession>A0ABM1E0Y5</accession>
<keyword evidence="2 5" id="KW-0812">Transmembrane</keyword>
<evidence type="ECO:0000256" key="6">
    <source>
        <dbReference type="SAM" id="Phobius"/>
    </source>
</evidence>
<protein>
    <submittedName>
        <fullName evidence="9">CKLF-like MARVEL transmembrane domain-containing protein 4</fullName>
    </submittedName>
</protein>
<gene>
    <name evidence="9" type="primary">LOC106807878</name>
</gene>
<keyword evidence="3 6" id="KW-1133">Transmembrane helix</keyword>
<feature type="domain" description="MARVEL" evidence="7">
    <location>
        <begin position="32"/>
        <end position="160"/>
    </location>
</feature>
<dbReference type="PANTHER" id="PTHR22776:SF49">
    <property type="entry name" value="MARVEL DOMAIN-CONTAINING PROTEIN"/>
    <property type="match status" value="1"/>
</dbReference>
<reference evidence="9" key="1">
    <citation type="submission" date="2025-08" db="UniProtKB">
        <authorList>
            <consortium name="RefSeq"/>
        </authorList>
    </citation>
    <scope>IDENTIFICATION</scope>
</reference>
<dbReference type="RefSeq" id="XP_014665856.1">
    <property type="nucleotide sequence ID" value="XM_014810370.1"/>
</dbReference>
<dbReference type="InterPro" id="IPR008253">
    <property type="entry name" value="Marvel"/>
</dbReference>
<sequence length="168" mass="18303">MAEFDKGIDTYPSAGGAATTAPAARPRWDISYIRTVPGLLKIAQVVISLIGFICCIAAGFNIAATGFFEFVSMTAFWVSLVMLFLYLSHFISFVRAIPWLMLEFFYCALWTLLYLISSIVLASSSSNCANCGGMKAASFFGFVATAAYAVDAFFKFRGWRGGDTAQEP</sequence>
<comment type="subcellular location">
    <subcellularLocation>
        <location evidence="1">Membrane</location>
        <topology evidence="1">Multi-pass membrane protein</topology>
    </subcellularLocation>
</comment>